<dbReference type="Proteomes" id="UP000028401">
    <property type="component" value="Unassembled WGS sequence"/>
</dbReference>
<organism evidence="1 2">
    <name type="scientific">Lactococcus cremoris subsp. cremoris GE214</name>
    <dbReference type="NCBI Taxonomy" id="1415168"/>
    <lineage>
        <taxon>Bacteria</taxon>
        <taxon>Bacillati</taxon>
        <taxon>Bacillota</taxon>
        <taxon>Bacilli</taxon>
        <taxon>Lactobacillales</taxon>
        <taxon>Streptococcaceae</taxon>
        <taxon>Lactococcus</taxon>
        <taxon>Lactococcus cremoris subsp. cremoris</taxon>
    </lineage>
</organism>
<dbReference type="PATRIC" id="fig|1415168.3.peg.2877"/>
<dbReference type="EMBL" id="AZSI01000238">
    <property type="protein sequence ID" value="KEY61049.1"/>
    <property type="molecule type" value="Genomic_DNA"/>
</dbReference>
<proteinExistence type="predicted"/>
<protein>
    <submittedName>
        <fullName evidence="1">Uncharacterized protein</fullName>
    </submittedName>
</protein>
<name>A0A084A6X0_LACLC</name>
<evidence type="ECO:0000313" key="1">
    <source>
        <dbReference type="EMBL" id="KEY61049.1"/>
    </source>
</evidence>
<sequence>MKYFVTTLSPSKNMGTMNWQTMILSDYCVNDSYWEKAKRELSEEVQWVTQSDLYKKIKWNHDSNDDIILSKPVSIILETVKSDFPHANVWVYQ</sequence>
<gene>
    <name evidence="1" type="ORF">U725_02823</name>
</gene>
<accession>A0A084A6X0</accession>
<dbReference type="RefSeq" id="WP_011834682.1">
    <property type="nucleotide sequence ID" value="NZ_AZSI01000238.1"/>
</dbReference>
<evidence type="ECO:0000313" key="2">
    <source>
        <dbReference type="Proteomes" id="UP000028401"/>
    </source>
</evidence>
<comment type="caution">
    <text evidence="1">The sequence shown here is derived from an EMBL/GenBank/DDBJ whole genome shotgun (WGS) entry which is preliminary data.</text>
</comment>
<dbReference type="AlphaFoldDB" id="A0A084A6X0"/>
<reference evidence="1 2" key="1">
    <citation type="submission" date="2014-06" db="EMBL/GenBank/DDBJ databases">
        <title>Draft genome sequence of the putrescine producing strain Lactococcus lactis subsp cremoris GE214.</title>
        <authorList>
            <person name="Ladero V."/>
            <person name="Linares D.M."/>
            <person name="del Rio B."/>
            <person name="Mayo B."/>
            <person name="Martin M.C."/>
            <person name="Fernandez M."/>
            <person name="Alvarez M.A."/>
        </authorList>
    </citation>
    <scope>NUCLEOTIDE SEQUENCE [LARGE SCALE GENOMIC DNA]</scope>
    <source>
        <strain evidence="1 2">GE214</strain>
    </source>
</reference>